<dbReference type="InterPro" id="IPR013785">
    <property type="entry name" value="Aldolase_TIM"/>
</dbReference>
<dbReference type="NCBIfam" id="TIGR04136">
    <property type="entry name" value="rSAM_FibroRumin"/>
    <property type="match status" value="1"/>
</dbReference>
<feature type="domain" description="Radical SAM core" evidence="6">
    <location>
        <begin position="83"/>
        <end position="329"/>
    </location>
</feature>
<reference evidence="7 8" key="1">
    <citation type="submission" date="2024-11" db="EMBL/GenBank/DDBJ databases">
        <authorList>
            <person name="Heng Y.C."/>
            <person name="Lim A.C.H."/>
            <person name="Lee J.K.Y."/>
            <person name="Kittelmann S."/>
        </authorList>
    </citation>
    <scope>NUCLEOTIDE SEQUENCE [LARGE SCALE GENOMIC DNA]</scope>
    <source>
        <strain evidence="7 8">WILCCON 0269</strain>
    </source>
</reference>
<evidence type="ECO:0000313" key="8">
    <source>
        <dbReference type="Proteomes" id="UP001623660"/>
    </source>
</evidence>
<organism evidence="7 8">
    <name type="scientific">Candidatus Clostridium eludens</name>
    <dbReference type="NCBI Taxonomy" id="3381663"/>
    <lineage>
        <taxon>Bacteria</taxon>
        <taxon>Bacillati</taxon>
        <taxon>Bacillota</taxon>
        <taxon>Clostridia</taxon>
        <taxon>Eubacteriales</taxon>
        <taxon>Clostridiaceae</taxon>
        <taxon>Clostridium</taxon>
    </lineage>
</organism>
<dbReference type="Gene3D" id="3.20.20.70">
    <property type="entry name" value="Aldolase class I"/>
    <property type="match status" value="1"/>
</dbReference>
<dbReference type="InterPro" id="IPR058240">
    <property type="entry name" value="rSAM_sf"/>
</dbReference>
<dbReference type="InterPro" id="IPR007197">
    <property type="entry name" value="rSAM"/>
</dbReference>
<comment type="cofactor">
    <cofactor evidence="1">
        <name>[4Fe-4S] cluster</name>
        <dbReference type="ChEBI" id="CHEBI:49883"/>
    </cofactor>
</comment>
<dbReference type="SUPFAM" id="SSF102114">
    <property type="entry name" value="Radical SAM enzymes"/>
    <property type="match status" value="1"/>
</dbReference>
<sequence>MRQSKFVKIYKVEDDYAYYHSLRMKPVYLRKSEHEKLQGMLEGSTECELSKELIDSLWKYKIIVNNEDEDEKLLKAVKKFLPKPYISLAYFVLSEQCNLACKYCFLGNGKVNVNSKVTNYPMSKEIADKAIKFFITQIQMNKDYFDNDKEIIFYGGEPLINFETLKYVIERCKKYQIKGVLTQNLKFSMVTNGLLLDESKIDFLMKNDVNVSISIDGVDEYANYGRINKNGKNVFSQLIGTLDLVKNKKMPIGLSITLTEHTLRDVNAIFKLLEKYSINQISFNILYDTEEFKVNNDYYNNATDFIIEFYKKAREMGIYEDRIMRKLKAFTDSELYLSDCAATSGSQIVITPDGAVGVCHGCMENRDYFITDVHQINVNLSIDKVFNEWSQLSPINNQECISCEALGICGGGCPINAMKTAKVKSIHLVDRKFCIHSKKILEFMINDLYRILISENSMI</sequence>
<accession>A0ABW8SEI6</accession>
<gene>
    <name evidence="7" type="ORF">ACJDU8_02475</name>
</gene>
<dbReference type="InterPro" id="IPR026426">
    <property type="entry name" value="rSAM_FibroRumin"/>
</dbReference>
<dbReference type="InterPro" id="IPR023867">
    <property type="entry name" value="Sulphatase_maturase_rSAM"/>
</dbReference>
<dbReference type="RefSeq" id="WP_406790562.1">
    <property type="nucleotide sequence ID" value="NZ_JBJHZX010000002.1"/>
</dbReference>
<proteinExistence type="predicted"/>
<evidence type="ECO:0000256" key="2">
    <source>
        <dbReference type="ARBA" id="ARBA00022691"/>
    </source>
</evidence>
<evidence type="ECO:0000256" key="1">
    <source>
        <dbReference type="ARBA" id="ARBA00001966"/>
    </source>
</evidence>
<evidence type="ECO:0000256" key="3">
    <source>
        <dbReference type="ARBA" id="ARBA00022723"/>
    </source>
</evidence>
<dbReference type="CDD" id="cd01335">
    <property type="entry name" value="Radical_SAM"/>
    <property type="match status" value="1"/>
</dbReference>
<dbReference type="PANTHER" id="PTHR43273:SF8">
    <property type="entry name" value="RADICAL SAM DOMAIN PROTEIN"/>
    <property type="match status" value="1"/>
</dbReference>
<dbReference type="SMART" id="SM00729">
    <property type="entry name" value="Elp3"/>
    <property type="match status" value="1"/>
</dbReference>
<keyword evidence="3" id="KW-0479">Metal-binding</keyword>
<dbReference type="SFLD" id="SFLDG01386">
    <property type="entry name" value="main_SPASM_domain-containing"/>
    <property type="match status" value="1"/>
</dbReference>
<dbReference type="PROSITE" id="PS51918">
    <property type="entry name" value="RADICAL_SAM"/>
    <property type="match status" value="1"/>
</dbReference>
<keyword evidence="4" id="KW-0408">Iron</keyword>
<dbReference type="EMBL" id="JBJHZX010000002">
    <property type="protein sequence ID" value="MFL0194442.1"/>
    <property type="molecule type" value="Genomic_DNA"/>
</dbReference>
<protein>
    <submittedName>
        <fullName evidence="7">FibroRumin system radical SAM peptide maturase</fullName>
    </submittedName>
</protein>
<comment type="caution">
    <text evidence="7">The sequence shown here is derived from an EMBL/GenBank/DDBJ whole genome shotgun (WGS) entry which is preliminary data.</text>
</comment>
<keyword evidence="5" id="KW-0411">Iron-sulfur</keyword>
<evidence type="ECO:0000256" key="4">
    <source>
        <dbReference type="ARBA" id="ARBA00023004"/>
    </source>
</evidence>
<dbReference type="Proteomes" id="UP001623660">
    <property type="component" value="Unassembled WGS sequence"/>
</dbReference>
<dbReference type="Pfam" id="PF04055">
    <property type="entry name" value="Radical_SAM"/>
    <property type="match status" value="1"/>
</dbReference>
<evidence type="ECO:0000256" key="5">
    <source>
        <dbReference type="ARBA" id="ARBA00023014"/>
    </source>
</evidence>
<dbReference type="NCBIfam" id="TIGR04085">
    <property type="entry name" value="rSAM_more_4Fe4S"/>
    <property type="match status" value="1"/>
</dbReference>
<evidence type="ECO:0000259" key="6">
    <source>
        <dbReference type="PROSITE" id="PS51918"/>
    </source>
</evidence>
<dbReference type="SFLD" id="SFLDG01384">
    <property type="entry name" value="thioether_bond_formation_requi"/>
    <property type="match status" value="1"/>
</dbReference>
<dbReference type="PANTHER" id="PTHR43273">
    <property type="entry name" value="ANAEROBIC SULFATASE-MATURATING ENZYME HOMOLOG ASLB-RELATED"/>
    <property type="match status" value="1"/>
</dbReference>
<name>A0ABW8SEI6_9CLOT</name>
<dbReference type="SFLD" id="SFLDG01067">
    <property type="entry name" value="SPASM/twitch_domain_containing"/>
    <property type="match status" value="1"/>
</dbReference>
<dbReference type="InterPro" id="IPR006638">
    <property type="entry name" value="Elp3/MiaA/NifB-like_rSAM"/>
</dbReference>
<evidence type="ECO:0000313" key="7">
    <source>
        <dbReference type="EMBL" id="MFL0194442.1"/>
    </source>
</evidence>
<dbReference type="InterPro" id="IPR023885">
    <property type="entry name" value="4Fe4S-binding_SPASM_dom"/>
</dbReference>
<keyword evidence="2" id="KW-0949">S-adenosyl-L-methionine</keyword>
<keyword evidence="8" id="KW-1185">Reference proteome</keyword>
<dbReference type="SFLD" id="SFLDS00029">
    <property type="entry name" value="Radical_SAM"/>
    <property type="match status" value="1"/>
</dbReference>